<keyword evidence="1" id="KW-1133">Transmembrane helix</keyword>
<dbReference type="EnsemblPlants" id="ONIVA07G02790.1">
    <property type="protein sequence ID" value="ONIVA07G02790.1"/>
    <property type="gene ID" value="ONIVA07G02790"/>
</dbReference>
<dbReference type="HOGENOM" id="CLU_2908031_0_0_1"/>
<keyword evidence="1" id="KW-0472">Membrane</keyword>
<organism evidence="2">
    <name type="scientific">Oryza nivara</name>
    <name type="common">Indian wild rice</name>
    <name type="synonym">Oryza sativa f. spontanea</name>
    <dbReference type="NCBI Taxonomy" id="4536"/>
    <lineage>
        <taxon>Eukaryota</taxon>
        <taxon>Viridiplantae</taxon>
        <taxon>Streptophyta</taxon>
        <taxon>Embryophyta</taxon>
        <taxon>Tracheophyta</taxon>
        <taxon>Spermatophyta</taxon>
        <taxon>Magnoliopsida</taxon>
        <taxon>Liliopsida</taxon>
        <taxon>Poales</taxon>
        <taxon>Poaceae</taxon>
        <taxon>BOP clade</taxon>
        <taxon>Oryzoideae</taxon>
        <taxon>Oryzeae</taxon>
        <taxon>Oryzinae</taxon>
        <taxon>Oryza</taxon>
    </lineage>
</organism>
<dbReference type="AlphaFoldDB" id="A0A0E0HX12"/>
<name>A0A0E0HX12_ORYNI</name>
<reference evidence="2" key="2">
    <citation type="submission" date="2018-04" db="EMBL/GenBank/DDBJ databases">
        <title>OnivRS2 (Oryza nivara Reference Sequence Version 2).</title>
        <authorList>
            <person name="Zhang J."/>
            <person name="Kudrna D."/>
            <person name="Lee S."/>
            <person name="Talag J."/>
            <person name="Rajasekar S."/>
            <person name="Welchert J."/>
            <person name="Hsing Y.-I."/>
            <person name="Wing R.A."/>
        </authorList>
    </citation>
    <scope>NUCLEOTIDE SEQUENCE [LARGE SCALE GENOMIC DNA]</scope>
    <source>
        <strain evidence="2">SL10</strain>
    </source>
</reference>
<feature type="transmembrane region" description="Helical" evidence="1">
    <location>
        <begin position="21"/>
        <end position="40"/>
    </location>
</feature>
<dbReference type="Gramene" id="ONIVA07G02790.1">
    <property type="protein sequence ID" value="ONIVA07G02790.1"/>
    <property type="gene ID" value="ONIVA07G02790"/>
</dbReference>
<protein>
    <submittedName>
        <fullName evidence="2">Uncharacterized protein</fullName>
    </submittedName>
</protein>
<reference evidence="2" key="1">
    <citation type="submission" date="2015-04" db="UniProtKB">
        <authorList>
            <consortium name="EnsemblPlants"/>
        </authorList>
    </citation>
    <scope>IDENTIFICATION</scope>
    <source>
        <strain evidence="2">SL10</strain>
    </source>
</reference>
<proteinExistence type="predicted"/>
<accession>A0A0E0HX12</accession>
<evidence type="ECO:0000313" key="2">
    <source>
        <dbReference type="EnsemblPlants" id="ONIVA07G02790.1"/>
    </source>
</evidence>
<feature type="transmembrane region" description="Helical" evidence="1">
    <location>
        <begin position="46"/>
        <end position="66"/>
    </location>
</feature>
<evidence type="ECO:0000313" key="3">
    <source>
        <dbReference type="Proteomes" id="UP000006591"/>
    </source>
</evidence>
<keyword evidence="1" id="KW-0812">Transmembrane</keyword>
<evidence type="ECO:0000256" key="1">
    <source>
        <dbReference type="SAM" id="Phobius"/>
    </source>
</evidence>
<sequence length="67" mass="7534">MLEPMPVSHSPRGGVVIRGGAFSWGHMKTECMLILIWVMFDSALTVKIILGMLLTVMGMVLFYFFLL</sequence>
<dbReference type="Proteomes" id="UP000006591">
    <property type="component" value="Chromosome 7"/>
</dbReference>
<keyword evidence="3" id="KW-1185">Reference proteome</keyword>